<reference evidence="12 13" key="1">
    <citation type="submission" date="2018-10" db="EMBL/GenBank/DDBJ databases">
        <title>Isolation, diversity and antifungal activity of actinobacteria from wheat.</title>
        <authorList>
            <person name="Han C."/>
        </authorList>
    </citation>
    <scope>NUCLEOTIDE SEQUENCE [LARGE SCALE GENOMIC DNA]</scope>
    <source>
        <strain evidence="12 13">NEAU-YY56</strain>
    </source>
</reference>
<dbReference type="EC" id="2.7.13.3" evidence="2"/>
<dbReference type="InterPro" id="IPR036890">
    <property type="entry name" value="HATPase_C_sf"/>
</dbReference>
<keyword evidence="4" id="KW-0808">Transferase</keyword>
<dbReference type="Gene3D" id="3.30.565.10">
    <property type="entry name" value="Histidine kinase-like ATPase, C-terminal domain"/>
    <property type="match status" value="1"/>
</dbReference>
<dbReference type="RefSeq" id="WP_122148104.1">
    <property type="nucleotide sequence ID" value="NZ_RFFI01000012.1"/>
</dbReference>
<feature type="transmembrane region" description="Helical" evidence="9">
    <location>
        <begin position="106"/>
        <end position="127"/>
    </location>
</feature>
<keyword evidence="9" id="KW-0472">Membrane</keyword>
<evidence type="ECO:0000256" key="2">
    <source>
        <dbReference type="ARBA" id="ARBA00012438"/>
    </source>
</evidence>
<keyword evidence="6 12" id="KW-0418">Kinase</keyword>
<evidence type="ECO:0000259" key="11">
    <source>
        <dbReference type="Pfam" id="PF07730"/>
    </source>
</evidence>
<dbReference type="GO" id="GO:0000155">
    <property type="term" value="F:phosphorelay sensor kinase activity"/>
    <property type="evidence" value="ECO:0007669"/>
    <property type="project" value="InterPro"/>
</dbReference>
<keyword evidence="9" id="KW-1133">Transmembrane helix</keyword>
<feature type="transmembrane region" description="Helical" evidence="9">
    <location>
        <begin position="12"/>
        <end position="30"/>
    </location>
</feature>
<organism evidence="12 13">
    <name type="scientific">Cellulomonas triticagri</name>
    <dbReference type="NCBI Taxonomy" id="2483352"/>
    <lineage>
        <taxon>Bacteria</taxon>
        <taxon>Bacillati</taxon>
        <taxon>Actinomycetota</taxon>
        <taxon>Actinomycetes</taxon>
        <taxon>Micrococcales</taxon>
        <taxon>Cellulomonadaceae</taxon>
        <taxon>Cellulomonas</taxon>
    </lineage>
</organism>
<dbReference type="PANTHER" id="PTHR24421:SF10">
    <property type="entry name" value="NITRATE_NITRITE SENSOR PROTEIN NARQ"/>
    <property type="match status" value="1"/>
</dbReference>
<evidence type="ECO:0000256" key="4">
    <source>
        <dbReference type="ARBA" id="ARBA00022679"/>
    </source>
</evidence>
<dbReference type="GO" id="GO:0046983">
    <property type="term" value="F:protein dimerization activity"/>
    <property type="evidence" value="ECO:0007669"/>
    <property type="project" value="InterPro"/>
</dbReference>
<name>A0A3M2JP30_9CELL</name>
<proteinExistence type="predicted"/>
<dbReference type="InterPro" id="IPR003594">
    <property type="entry name" value="HATPase_dom"/>
</dbReference>
<dbReference type="PANTHER" id="PTHR24421">
    <property type="entry name" value="NITRATE/NITRITE SENSOR PROTEIN NARX-RELATED"/>
    <property type="match status" value="1"/>
</dbReference>
<dbReference type="Gene3D" id="1.20.5.1930">
    <property type="match status" value="1"/>
</dbReference>
<evidence type="ECO:0000256" key="5">
    <source>
        <dbReference type="ARBA" id="ARBA00022741"/>
    </source>
</evidence>
<dbReference type="AlphaFoldDB" id="A0A3M2JP30"/>
<evidence type="ECO:0000256" key="3">
    <source>
        <dbReference type="ARBA" id="ARBA00022553"/>
    </source>
</evidence>
<dbReference type="SUPFAM" id="SSF55874">
    <property type="entry name" value="ATPase domain of HSP90 chaperone/DNA topoisomerase II/histidine kinase"/>
    <property type="match status" value="1"/>
</dbReference>
<evidence type="ECO:0000313" key="13">
    <source>
        <dbReference type="Proteomes" id="UP000269289"/>
    </source>
</evidence>
<dbReference type="EMBL" id="RFFI01000012">
    <property type="protein sequence ID" value="RMI13610.1"/>
    <property type="molecule type" value="Genomic_DNA"/>
</dbReference>
<keyword evidence="7" id="KW-0067">ATP-binding</keyword>
<dbReference type="Proteomes" id="UP000269289">
    <property type="component" value="Unassembled WGS sequence"/>
</dbReference>
<feature type="domain" description="Signal transduction histidine kinase subgroup 3 dimerisation and phosphoacceptor" evidence="11">
    <location>
        <begin position="181"/>
        <end position="249"/>
    </location>
</feature>
<dbReference type="InterPro" id="IPR050482">
    <property type="entry name" value="Sensor_HK_TwoCompSys"/>
</dbReference>
<evidence type="ECO:0000256" key="9">
    <source>
        <dbReference type="SAM" id="Phobius"/>
    </source>
</evidence>
<dbReference type="GO" id="GO:0016020">
    <property type="term" value="C:membrane"/>
    <property type="evidence" value="ECO:0007669"/>
    <property type="project" value="InterPro"/>
</dbReference>
<gene>
    <name evidence="12" type="ORF">EBM89_03650</name>
</gene>
<evidence type="ECO:0000259" key="10">
    <source>
        <dbReference type="Pfam" id="PF02518"/>
    </source>
</evidence>
<evidence type="ECO:0000256" key="7">
    <source>
        <dbReference type="ARBA" id="ARBA00022840"/>
    </source>
</evidence>
<dbReference type="Pfam" id="PF02518">
    <property type="entry name" value="HATPase_c"/>
    <property type="match status" value="1"/>
</dbReference>
<evidence type="ECO:0000256" key="1">
    <source>
        <dbReference type="ARBA" id="ARBA00000085"/>
    </source>
</evidence>
<evidence type="ECO:0000256" key="6">
    <source>
        <dbReference type="ARBA" id="ARBA00022777"/>
    </source>
</evidence>
<dbReference type="GO" id="GO:0005524">
    <property type="term" value="F:ATP binding"/>
    <property type="evidence" value="ECO:0007669"/>
    <property type="project" value="UniProtKB-KW"/>
</dbReference>
<dbReference type="InterPro" id="IPR011712">
    <property type="entry name" value="Sig_transdc_His_kin_sub3_dim/P"/>
</dbReference>
<protein>
    <recommendedName>
        <fullName evidence="2">histidine kinase</fullName>
        <ecNumber evidence="2">2.7.13.3</ecNumber>
    </recommendedName>
</protein>
<feature type="transmembrane region" description="Helical" evidence="9">
    <location>
        <begin position="139"/>
        <end position="158"/>
    </location>
</feature>
<keyword evidence="13" id="KW-1185">Reference proteome</keyword>
<dbReference type="CDD" id="cd16917">
    <property type="entry name" value="HATPase_UhpB-NarQ-NarX-like"/>
    <property type="match status" value="1"/>
</dbReference>
<evidence type="ECO:0000256" key="8">
    <source>
        <dbReference type="ARBA" id="ARBA00023012"/>
    </source>
</evidence>
<keyword evidence="5" id="KW-0547">Nucleotide-binding</keyword>
<sequence>MHRLMPPGCPGPLAVAFWVGWVLTAVAALLRAPLPVVTEAAVAVLLAVLLASWRWLPWEPTRGWRRALPVVFLLATLAFGLVGPPATSLPLLLAALANLTFSLGRAVAVGVAVVGLLLLLAGVLRFVPEVGAAAVVSELVSFAVLALFAIALADAVIAESARRAEALDLLAQVEELTLASERTRMARDMHDSLGHSLTAVKLSLDLVRRWDDRGEPERARAEVAHATGTVVDALADTRRWVRALHPAALDDGIGPRALAGLADAFRGAGVAIEHHVVGDPGRVPPRAQLVVYRVVQESLANSVRHSRASTVRIDLEIGAETVAVGVADDGVAVVEGDLTLSGGFGLAALADRVRVLGGTFAAGPRSAGGVEVRAVLPLRLDRRPT</sequence>
<keyword evidence="3" id="KW-0597">Phosphoprotein</keyword>
<dbReference type="Pfam" id="PF07730">
    <property type="entry name" value="HisKA_3"/>
    <property type="match status" value="1"/>
</dbReference>
<keyword evidence="9" id="KW-0812">Transmembrane</keyword>
<dbReference type="OrthoDB" id="5241784at2"/>
<accession>A0A3M2JP30</accession>
<keyword evidence="8" id="KW-0902">Two-component regulatory system</keyword>
<feature type="transmembrane region" description="Helical" evidence="9">
    <location>
        <begin position="68"/>
        <end position="86"/>
    </location>
</feature>
<evidence type="ECO:0000313" key="12">
    <source>
        <dbReference type="EMBL" id="RMI13610.1"/>
    </source>
</evidence>
<comment type="caution">
    <text evidence="12">The sequence shown here is derived from an EMBL/GenBank/DDBJ whole genome shotgun (WGS) entry which is preliminary data.</text>
</comment>
<feature type="transmembrane region" description="Helical" evidence="9">
    <location>
        <begin position="36"/>
        <end position="56"/>
    </location>
</feature>
<feature type="domain" description="Histidine kinase/HSP90-like ATPase" evidence="10">
    <location>
        <begin position="291"/>
        <end position="379"/>
    </location>
</feature>
<comment type="catalytic activity">
    <reaction evidence="1">
        <text>ATP + protein L-histidine = ADP + protein N-phospho-L-histidine.</text>
        <dbReference type="EC" id="2.7.13.3"/>
    </reaction>
</comment>